<comment type="caution">
    <text evidence="1">The sequence shown here is derived from an EMBL/GenBank/DDBJ whole genome shotgun (WGS) entry which is preliminary data.</text>
</comment>
<organism evidence="1 2">
    <name type="scientific">Punica granatum</name>
    <name type="common">Pomegranate</name>
    <dbReference type="NCBI Taxonomy" id="22663"/>
    <lineage>
        <taxon>Eukaryota</taxon>
        <taxon>Viridiplantae</taxon>
        <taxon>Streptophyta</taxon>
        <taxon>Embryophyta</taxon>
        <taxon>Tracheophyta</taxon>
        <taxon>Spermatophyta</taxon>
        <taxon>Magnoliopsida</taxon>
        <taxon>eudicotyledons</taxon>
        <taxon>Gunneridae</taxon>
        <taxon>Pentapetalae</taxon>
        <taxon>rosids</taxon>
        <taxon>malvids</taxon>
        <taxon>Myrtales</taxon>
        <taxon>Lythraceae</taxon>
        <taxon>Punica</taxon>
    </lineage>
</organism>
<dbReference type="Proteomes" id="UP000233551">
    <property type="component" value="Unassembled WGS sequence"/>
</dbReference>
<protein>
    <submittedName>
        <fullName evidence="1">Uncharacterized protein</fullName>
    </submittedName>
</protein>
<reference evidence="1 2" key="1">
    <citation type="submission" date="2017-11" db="EMBL/GenBank/DDBJ databases">
        <title>De-novo sequencing of pomegranate (Punica granatum L.) genome.</title>
        <authorList>
            <person name="Akparov Z."/>
            <person name="Amiraslanov A."/>
            <person name="Hajiyeva S."/>
            <person name="Abbasov M."/>
            <person name="Kaur K."/>
            <person name="Hamwieh A."/>
            <person name="Solovyev V."/>
            <person name="Salamov A."/>
            <person name="Braich B."/>
            <person name="Kosarev P."/>
            <person name="Mahmoud A."/>
            <person name="Hajiyev E."/>
            <person name="Babayeva S."/>
            <person name="Izzatullayeva V."/>
            <person name="Mammadov A."/>
            <person name="Mammadov A."/>
            <person name="Sharifova S."/>
            <person name="Ojaghi J."/>
            <person name="Eynullazada K."/>
            <person name="Bayramov B."/>
            <person name="Abdulazimova A."/>
            <person name="Shahmuradov I."/>
        </authorList>
    </citation>
    <scope>NUCLEOTIDE SEQUENCE [LARGE SCALE GENOMIC DNA]</scope>
    <source>
        <strain evidence="2">cv. AG2017</strain>
        <tissue evidence="1">Leaf</tissue>
    </source>
</reference>
<dbReference type="EMBL" id="PGOL01002158">
    <property type="protein sequence ID" value="PKI50028.1"/>
    <property type="molecule type" value="Genomic_DNA"/>
</dbReference>
<keyword evidence="2" id="KW-1185">Reference proteome</keyword>
<name>A0A2I0J1C0_PUNGR</name>
<accession>A0A2I0J1C0</accession>
<evidence type="ECO:0000313" key="1">
    <source>
        <dbReference type="EMBL" id="PKI50028.1"/>
    </source>
</evidence>
<gene>
    <name evidence="1" type="ORF">CRG98_029588</name>
</gene>
<sequence>MHLNEIKREFKEEYVCCPGGSLVAVAEGGLGPFFGRRCDHVGSPVGGGLGHALFVRAIACDLLWRKGWASVFEVQGGGGEVFPVSIAFLSVISCNGKMGTMKEQTLFAISMQGRRGSN</sequence>
<proteinExistence type="predicted"/>
<dbReference type="AlphaFoldDB" id="A0A2I0J1C0"/>
<evidence type="ECO:0000313" key="2">
    <source>
        <dbReference type="Proteomes" id="UP000233551"/>
    </source>
</evidence>